<evidence type="ECO:0000256" key="6">
    <source>
        <dbReference type="ARBA" id="ARBA00022989"/>
    </source>
</evidence>
<keyword evidence="4" id="KW-0997">Cell inner membrane</keyword>
<proteinExistence type="predicted"/>
<dbReference type="InterPro" id="IPR046513">
    <property type="entry name" value="DUF6691"/>
</dbReference>
<dbReference type="OrthoDB" id="10254418at2759"/>
<keyword evidence="7 8" id="KW-0472">Membrane</keyword>
<dbReference type="EMBL" id="CAJNDS010001402">
    <property type="protein sequence ID" value="CAE7257946.1"/>
    <property type="molecule type" value="Genomic_DNA"/>
</dbReference>
<sequence length="320" mass="33860">MADGKITGISGILGPALRSLATCKIGETLWKWLFLLGLVLGGCANQLLNAGFAFPGAMSFSTLRYLLGGLCIGAGTRLGRGCTSGHGICGLPRLSLRSWIAVPCFMMVAAIVVAVSRHAVERQPRGEIATLAWPPRWEFPVGALIGSVILILLTLSVPLRIRNYISPLASGLIFGLGLGCSGMTRQEKVLNFLDVAGCWDPSMMFVMGCGLCASAPAFLYVKAKEDRKPLCGEDCKFEKPAKRGDYISLILGSSAFGLGWGLIGVCPGPGVVGVFPYLFQGGPGLGFGLAFLALCFSWLSAGGLLAWKQRRSEYSAESTE</sequence>
<dbReference type="GO" id="GO:0005886">
    <property type="term" value="C:plasma membrane"/>
    <property type="evidence" value="ECO:0007669"/>
    <property type="project" value="UniProtKB-SubCell"/>
</dbReference>
<feature type="transmembrane region" description="Helical" evidence="8">
    <location>
        <begin position="246"/>
        <end position="265"/>
    </location>
</feature>
<comment type="subcellular location">
    <subcellularLocation>
        <location evidence="1">Cell inner membrane</location>
        <topology evidence="1">Multi-pass membrane protein</topology>
    </subcellularLocation>
</comment>
<evidence type="ECO:0000313" key="10">
    <source>
        <dbReference type="Proteomes" id="UP000604046"/>
    </source>
</evidence>
<evidence type="ECO:0000256" key="4">
    <source>
        <dbReference type="ARBA" id="ARBA00022519"/>
    </source>
</evidence>
<feature type="transmembrane region" description="Helical" evidence="8">
    <location>
        <begin position="99"/>
        <end position="119"/>
    </location>
</feature>
<dbReference type="Pfam" id="PF20398">
    <property type="entry name" value="DUF6691"/>
    <property type="match status" value="1"/>
</dbReference>
<feature type="transmembrane region" description="Helical" evidence="8">
    <location>
        <begin position="139"/>
        <end position="157"/>
    </location>
</feature>
<feature type="transmembrane region" description="Helical" evidence="8">
    <location>
        <begin position="285"/>
        <end position="307"/>
    </location>
</feature>
<comment type="caution">
    <text evidence="9">The sequence shown here is derived from an EMBL/GenBank/DDBJ whole genome shotgun (WGS) entry which is preliminary data.</text>
</comment>
<protein>
    <recommendedName>
        <fullName evidence="11">Sulphur transport domain-containing protein</fullName>
    </recommendedName>
</protein>
<evidence type="ECO:0000313" key="9">
    <source>
        <dbReference type="EMBL" id="CAE7257946.1"/>
    </source>
</evidence>
<evidence type="ECO:0000256" key="8">
    <source>
        <dbReference type="SAM" id="Phobius"/>
    </source>
</evidence>
<feature type="transmembrane region" description="Helical" evidence="8">
    <location>
        <begin position="32"/>
        <end position="54"/>
    </location>
</feature>
<dbReference type="PANTHER" id="PTHR30574:SF1">
    <property type="entry name" value="SULPHUR TRANSPORT DOMAIN-CONTAINING PROTEIN"/>
    <property type="match status" value="1"/>
</dbReference>
<dbReference type="PANTHER" id="PTHR30574">
    <property type="entry name" value="INNER MEMBRANE PROTEIN YEDE"/>
    <property type="match status" value="1"/>
</dbReference>
<organism evidence="9 10">
    <name type="scientific">Symbiodinium natans</name>
    <dbReference type="NCBI Taxonomy" id="878477"/>
    <lineage>
        <taxon>Eukaryota</taxon>
        <taxon>Sar</taxon>
        <taxon>Alveolata</taxon>
        <taxon>Dinophyceae</taxon>
        <taxon>Suessiales</taxon>
        <taxon>Symbiodiniaceae</taxon>
        <taxon>Symbiodinium</taxon>
    </lineage>
</organism>
<reference evidence="9" key="1">
    <citation type="submission" date="2021-02" db="EMBL/GenBank/DDBJ databases">
        <authorList>
            <person name="Dougan E. K."/>
            <person name="Rhodes N."/>
            <person name="Thang M."/>
            <person name="Chan C."/>
        </authorList>
    </citation>
    <scope>NUCLEOTIDE SEQUENCE</scope>
</reference>
<keyword evidence="3" id="KW-1003">Cell membrane</keyword>
<name>A0A812M9Z8_9DINO</name>
<evidence type="ECO:0000256" key="7">
    <source>
        <dbReference type="ARBA" id="ARBA00023136"/>
    </source>
</evidence>
<evidence type="ECO:0000256" key="3">
    <source>
        <dbReference type="ARBA" id="ARBA00022475"/>
    </source>
</evidence>
<evidence type="ECO:0000256" key="1">
    <source>
        <dbReference type="ARBA" id="ARBA00004429"/>
    </source>
</evidence>
<keyword evidence="6 8" id="KW-1133">Transmembrane helix</keyword>
<keyword evidence="5 8" id="KW-0812">Transmembrane</keyword>
<gene>
    <name evidence="9" type="ORF">SNAT2548_LOCUS13362</name>
</gene>
<keyword evidence="10" id="KW-1185">Reference proteome</keyword>
<evidence type="ECO:0000256" key="2">
    <source>
        <dbReference type="ARBA" id="ARBA00022448"/>
    </source>
</evidence>
<keyword evidence="2" id="KW-0813">Transport</keyword>
<dbReference type="InterPro" id="IPR007272">
    <property type="entry name" value="Sulf_transp_TsuA/YedE"/>
</dbReference>
<dbReference type="Proteomes" id="UP000604046">
    <property type="component" value="Unassembled WGS sequence"/>
</dbReference>
<dbReference type="AlphaFoldDB" id="A0A812M9Z8"/>
<dbReference type="Pfam" id="PF04143">
    <property type="entry name" value="Sulf_transp"/>
    <property type="match status" value="1"/>
</dbReference>
<feature type="transmembrane region" description="Helical" evidence="8">
    <location>
        <begin position="204"/>
        <end position="221"/>
    </location>
</feature>
<accession>A0A812M9Z8</accession>
<evidence type="ECO:0000256" key="5">
    <source>
        <dbReference type="ARBA" id="ARBA00022692"/>
    </source>
</evidence>
<evidence type="ECO:0008006" key="11">
    <source>
        <dbReference type="Google" id="ProtNLM"/>
    </source>
</evidence>